<feature type="domain" description="Beta-lactamase-related" evidence="1">
    <location>
        <begin position="15"/>
        <end position="305"/>
    </location>
</feature>
<dbReference type="SUPFAM" id="SSF56601">
    <property type="entry name" value="beta-lactamase/transpeptidase-like"/>
    <property type="match status" value="1"/>
</dbReference>
<dbReference type="Proteomes" id="UP000460272">
    <property type="component" value="Unassembled WGS sequence"/>
</dbReference>
<dbReference type="AlphaFoldDB" id="A0A6P2BKT6"/>
<organism evidence="2 3">
    <name type="scientific">Trebonia kvetii</name>
    <dbReference type="NCBI Taxonomy" id="2480626"/>
    <lineage>
        <taxon>Bacteria</taxon>
        <taxon>Bacillati</taxon>
        <taxon>Actinomycetota</taxon>
        <taxon>Actinomycetes</taxon>
        <taxon>Streptosporangiales</taxon>
        <taxon>Treboniaceae</taxon>
        <taxon>Trebonia</taxon>
    </lineage>
</organism>
<dbReference type="OrthoDB" id="9773047at2"/>
<name>A0A6P2BKT6_9ACTN</name>
<keyword evidence="2" id="KW-0378">Hydrolase</keyword>
<evidence type="ECO:0000259" key="1">
    <source>
        <dbReference type="Pfam" id="PF00144"/>
    </source>
</evidence>
<comment type="caution">
    <text evidence="2">The sequence shown here is derived from an EMBL/GenBank/DDBJ whole genome shotgun (WGS) entry which is preliminary data.</text>
</comment>
<dbReference type="Pfam" id="PF00144">
    <property type="entry name" value="Beta-lactamase"/>
    <property type="match status" value="1"/>
</dbReference>
<proteinExistence type="predicted"/>
<dbReference type="PANTHER" id="PTHR43283:SF7">
    <property type="entry name" value="BETA-LACTAMASE-RELATED DOMAIN-CONTAINING PROTEIN"/>
    <property type="match status" value="1"/>
</dbReference>
<gene>
    <name evidence="2" type="ORF">EAS64_41830</name>
</gene>
<dbReference type="EMBL" id="RPFW01000013">
    <property type="protein sequence ID" value="TVY99108.1"/>
    <property type="molecule type" value="Genomic_DNA"/>
</dbReference>
<dbReference type="InterPro" id="IPR050789">
    <property type="entry name" value="Diverse_Enzym_Activities"/>
</dbReference>
<evidence type="ECO:0000313" key="3">
    <source>
        <dbReference type="Proteomes" id="UP000460272"/>
    </source>
</evidence>
<reference evidence="2 3" key="1">
    <citation type="submission" date="2018-11" db="EMBL/GenBank/DDBJ databases">
        <title>Trebonia kvetii gen.nov., sp.nov., a novel acidophilic actinobacterium, and proposal of the new actinobacterial family Treboniaceae fam. nov.</title>
        <authorList>
            <person name="Rapoport D."/>
            <person name="Sagova-Mareckova M."/>
            <person name="Sedlacek I."/>
            <person name="Provaznik J."/>
            <person name="Kralova S."/>
            <person name="Pavlinic D."/>
            <person name="Benes V."/>
            <person name="Kopecky J."/>
        </authorList>
    </citation>
    <scope>NUCLEOTIDE SEQUENCE [LARGE SCALE GENOMIC DNA]</scope>
    <source>
        <strain evidence="2 3">15Tr583</strain>
    </source>
</reference>
<dbReference type="PANTHER" id="PTHR43283">
    <property type="entry name" value="BETA-LACTAMASE-RELATED"/>
    <property type="match status" value="1"/>
</dbReference>
<protein>
    <submittedName>
        <fullName evidence="2">Class A beta-lactamase-related serine hydrolase</fullName>
    </submittedName>
</protein>
<sequence length="315" mass="34629">MSDPAIRLPAVRELIDALVRSAEREGMELYGVHIYRRGAEPVERRLRSDDRVDVRSVSKTFTSVALGIAEAEGRLALDDPALKYYPELAGSAAPRLDQVTLRHLLMMTSGSPYFWSAYDPVVVPDLAADFFATPLAHEPGTYFRYTGIGPYVAARALRAATGANVRDYLLPRLFTPLAIHNPQWHTCPLGHPVAESALYLRTSELARFGRLLLDEGRHEGRQLVPAEYCARIATETVPTVQDPTDEGFRLSDSYGLGVWCTPGETTYKMAGLYGQLCIISPDKEAVVTVTAHVEGGGSQRTSITALIDEEIVARL</sequence>
<evidence type="ECO:0000313" key="2">
    <source>
        <dbReference type="EMBL" id="TVY99108.1"/>
    </source>
</evidence>
<accession>A0A6P2BKT6</accession>
<keyword evidence="3" id="KW-1185">Reference proteome</keyword>
<dbReference type="GO" id="GO:0016787">
    <property type="term" value="F:hydrolase activity"/>
    <property type="evidence" value="ECO:0007669"/>
    <property type="project" value="UniProtKB-KW"/>
</dbReference>
<dbReference type="Gene3D" id="3.40.710.10">
    <property type="entry name" value="DD-peptidase/beta-lactamase superfamily"/>
    <property type="match status" value="1"/>
</dbReference>
<dbReference type="InterPro" id="IPR001466">
    <property type="entry name" value="Beta-lactam-related"/>
</dbReference>
<dbReference type="InterPro" id="IPR012338">
    <property type="entry name" value="Beta-lactam/transpept-like"/>
</dbReference>